<feature type="transmembrane region" description="Helical" evidence="1">
    <location>
        <begin position="38"/>
        <end position="56"/>
    </location>
</feature>
<evidence type="ECO:0000256" key="1">
    <source>
        <dbReference type="SAM" id="Phobius"/>
    </source>
</evidence>
<dbReference type="Pfam" id="PF04020">
    <property type="entry name" value="Phage_holin_4_2"/>
    <property type="match status" value="1"/>
</dbReference>
<reference evidence="2 3" key="1">
    <citation type="submission" date="2017-09" db="EMBL/GenBank/DDBJ databases">
        <title>Depth-based differentiation of microbial function through sediment-hosted aquifers and enrichment of novel symbionts in the deep terrestrial subsurface.</title>
        <authorList>
            <person name="Probst A.J."/>
            <person name="Ladd B."/>
            <person name="Jarett J.K."/>
            <person name="Geller-Mcgrath D.E."/>
            <person name="Sieber C.M."/>
            <person name="Emerson J.B."/>
            <person name="Anantharaman K."/>
            <person name="Thomas B.C."/>
            <person name="Malmstrom R."/>
            <person name="Stieglmeier M."/>
            <person name="Klingl A."/>
            <person name="Woyke T."/>
            <person name="Ryan C.M."/>
            <person name="Banfield J.F."/>
        </authorList>
    </citation>
    <scope>NUCLEOTIDE SEQUENCE [LARGE SCALE GENOMIC DNA]</scope>
    <source>
        <strain evidence="2">CG18_big_fil_WC_8_21_14_2_50_39_7</strain>
    </source>
</reference>
<comment type="caution">
    <text evidence="2">The sequence shown here is derived from an EMBL/GenBank/DDBJ whole genome shotgun (WGS) entry which is preliminary data.</text>
</comment>
<dbReference type="EMBL" id="PCTX01000007">
    <property type="protein sequence ID" value="PIP92374.1"/>
    <property type="molecule type" value="Genomic_DNA"/>
</dbReference>
<dbReference type="InterPro" id="IPR007165">
    <property type="entry name" value="Phage_holin_4_2"/>
</dbReference>
<feature type="transmembrane region" description="Helical" evidence="1">
    <location>
        <begin position="89"/>
        <end position="112"/>
    </location>
</feature>
<keyword evidence="1" id="KW-1133">Transmembrane helix</keyword>
<feature type="transmembrane region" description="Helical" evidence="1">
    <location>
        <begin position="63"/>
        <end position="83"/>
    </location>
</feature>
<name>A0A2H0ED45_9BACT</name>
<protein>
    <recommendedName>
        <fullName evidence="4">Phage holin family protein</fullName>
    </recommendedName>
</protein>
<dbReference type="PANTHER" id="PTHR37309:SF1">
    <property type="entry name" value="SLR0284 PROTEIN"/>
    <property type="match status" value="1"/>
</dbReference>
<accession>A0A2H0ED45</accession>
<proteinExistence type="predicted"/>
<keyword evidence="1" id="KW-0812">Transmembrane</keyword>
<evidence type="ECO:0000313" key="2">
    <source>
        <dbReference type="EMBL" id="PIP92374.1"/>
    </source>
</evidence>
<evidence type="ECO:0008006" key="4">
    <source>
        <dbReference type="Google" id="ProtNLM"/>
    </source>
</evidence>
<dbReference type="PANTHER" id="PTHR37309">
    <property type="entry name" value="SLR0284 PROTEIN"/>
    <property type="match status" value="1"/>
</dbReference>
<organism evidence="2 3">
    <name type="scientific">Candidatus Wolfebacteria bacterium CG18_big_fil_WC_8_21_14_2_50_39_7</name>
    <dbReference type="NCBI Taxonomy" id="1975071"/>
    <lineage>
        <taxon>Bacteria</taxon>
        <taxon>Candidatus Wolfeibacteriota</taxon>
    </lineage>
</organism>
<sequence>MVRLIFRLIFAFIANLAAFWLANHYIDGFQIIPGLNNFFIVAGIFTFLNIFIRPVLKLILSPVIVLTLGFAVFLINAFMLYLLDKFLTNITITGMIPLVYATLIISLVNLVINFSAKKIYKSTNSE</sequence>
<dbReference type="Proteomes" id="UP000229241">
    <property type="component" value="Unassembled WGS sequence"/>
</dbReference>
<dbReference type="AlphaFoldDB" id="A0A2H0ED45"/>
<keyword evidence="1" id="KW-0472">Membrane</keyword>
<feature type="transmembrane region" description="Helical" evidence="1">
    <location>
        <begin position="5"/>
        <end position="26"/>
    </location>
</feature>
<evidence type="ECO:0000313" key="3">
    <source>
        <dbReference type="Proteomes" id="UP000229241"/>
    </source>
</evidence>
<gene>
    <name evidence="2" type="ORF">COW77_00170</name>
</gene>